<dbReference type="EMBL" id="MT822288">
    <property type="protein sequence ID" value="QOC57822.1"/>
    <property type="molecule type" value="Genomic_DNA"/>
</dbReference>
<name>A0A7L7SMZ9_9CAUD</name>
<evidence type="ECO:0000313" key="1">
    <source>
        <dbReference type="EMBL" id="QOC57822.1"/>
    </source>
</evidence>
<sequence length="87" mass="10101">MGRISHCNIIAYHKARERVTNCAASVITERWFDQALRRDVEALIVTVNSQPIVKRAFSDYDEEVLINSQTSWLNKVADELDYWQSKS</sequence>
<protein>
    <submittedName>
        <fullName evidence="1">Putative inhibitor of dGTPase</fullName>
    </submittedName>
</protein>
<dbReference type="Proteomes" id="UP000550655">
    <property type="component" value="Segment"/>
</dbReference>
<dbReference type="Pfam" id="PF10922">
    <property type="entry name" value="T7-like_gp12"/>
    <property type="match status" value="1"/>
</dbReference>
<proteinExistence type="predicted"/>
<gene>
    <name evidence="1" type="ORF">pEp_SNUABM12_00017</name>
</gene>
<accession>A0A7L7SMZ9</accession>
<dbReference type="InterPro" id="IPR020147">
    <property type="entry name" value="Phage_T7-like_1.2"/>
</dbReference>
<organism evidence="1 2">
    <name type="scientific">Erwinia phage pEp_SNUABM_12</name>
    <dbReference type="NCBI Taxonomy" id="2772019"/>
    <lineage>
        <taxon>Viruses</taxon>
        <taxon>Duplodnaviria</taxon>
        <taxon>Heunggongvirae</taxon>
        <taxon>Uroviricota</taxon>
        <taxon>Caudoviricetes</taxon>
        <taxon>Autographivirales</taxon>
        <taxon>Autotranscriptaviridae</taxon>
        <taxon>Studiervirinae</taxon>
        <taxon>Ningirsuvirus</taxon>
        <taxon>Ningirsuvirus pEpSNUABM12</taxon>
    </lineage>
</organism>
<evidence type="ECO:0000313" key="2">
    <source>
        <dbReference type="Proteomes" id="UP000550655"/>
    </source>
</evidence>
<reference evidence="1 2" key="1">
    <citation type="submission" date="2020-07" db="EMBL/GenBank/DDBJ databases">
        <title>Complete genome sequence of novel Erwinia phage pEp_SNUABM_12.</title>
        <authorList>
            <person name="Kim S.G."/>
            <person name="Park S.C."/>
        </authorList>
    </citation>
    <scope>NUCLEOTIDE SEQUENCE [LARGE SCALE GENOMIC DNA]</scope>
</reference>
<keyword evidence="2" id="KW-1185">Reference proteome</keyword>